<sequence length="96" mass="11037">MEYYILPEQQPIIIINPAPPPPNPPNTPEQTPKTDENPSDSNKPENNKPEDDKTQKSNDDKTQNGTQPIVIVPPTQYFFIPTNWTYLNPYTWCNIL</sequence>
<reference evidence="1" key="1">
    <citation type="submission" date="2021-06" db="EMBL/GenBank/DDBJ databases">
        <authorList>
            <person name="Kallberg Y."/>
            <person name="Tangrot J."/>
            <person name="Rosling A."/>
        </authorList>
    </citation>
    <scope>NUCLEOTIDE SEQUENCE</scope>
    <source>
        <strain evidence="1">AU212A</strain>
    </source>
</reference>
<keyword evidence="2" id="KW-1185">Reference proteome</keyword>
<protein>
    <submittedName>
        <fullName evidence="1">11663_t:CDS:1</fullName>
    </submittedName>
</protein>
<evidence type="ECO:0000313" key="1">
    <source>
        <dbReference type="EMBL" id="CAG8478241.1"/>
    </source>
</evidence>
<proteinExistence type="predicted"/>
<dbReference type="Proteomes" id="UP000789860">
    <property type="component" value="Unassembled WGS sequence"/>
</dbReference>
<name>A0ACA9KJZ2_9GLOM</name>
<comment type="caution">
    <text evidence="1">The sequence shown here is derived from an EMBL/GenBank/DDBJ whole genome shotgun (WGS) entry which is preliminary data.</text>
</comment>
<dbReference type="EMBL" id="CAJVPM010002006">
    <property type="protein sequence ID" value="CAG8478241.1"/>
    <property type="molecule type" value="Genomic_DNA"/>
</dbReference>
<gene>
    <name evidence="1" type="ORF">SCALOS_LOCUS2317</name>
</gene>
<evidence type="ECO:0000313" key="2">
    <source>
        <dbReference type="Proteomes" id="UP000789860"/>
    </source>
</evidence>
<organism evidence="1 2">
    <name type="scientific">Scutellospora calospora</name>
    <dbReference type="NCBI Taxonomy" id="85575"/>
    <lineage>
        <taxon>Eukaryota</taxon>
        <taxon>Fungi</taxon>
        <taxon>Fungi incertae sedis</taxon>
        <taxon>Mucoromycota</taxon>
        <taxon>Glomeromycotina</taxon>
        <taxon>Glomeromycetes</taxon>
        <taxon>Diversisporales</taxon>
        <taxon>Gigasporaceae</taxon>
        <taxon>Scutellospora</taxon>
    </lineage>
</organism>
<accession>A0ACA9KJZ2</accession>